<feature type="domain" description="PKD/Chitinase" evidence="1">
    <location>
        <begin position="36"/>
        <end position="108"/>
    </location>
</feature>
<dbReference type="InterPro" id="IPR035986">
    <property type="entry name" value="PKD_dom_sf"/>
</dbReference>
<name>A0A8S5LGH3_9CAUD</name>
<reference evidence="2" key="1">
    <citation type="journal article" date="2021" name="Proc. Natl. Acad. Sci. U.S.A.">
        <title>A Catalog of Tens of Thousands of Viruses from Human Metagenomes Reveals Hidden Associations with Chronic Diseases.</title>
        <authorList>
            <person name="Tisza M.J."/>
            <person name="Buck C.B."/>
        </authorList>
    </citation>
    <scope>NUCLEOTIDE SEQUENCE</scope>
    <source>
        <strain evidence="2">Ct5tj9</strain>
    </source>
</reference>
<evidence type="ECO:0000259" key="1">
    <source>
        <dbReference type="SMART" id="SM00089"/>
    </source>
</evidence>
<dbReference type="InterPro" id="IPR000601">
    <property type="entry name" value="PKD_dom"/>
</dbReference>
<dbReference type="EMBL" id="BK014716">
    <property type="protein sequence ID" value="DAD69140.1"/>
    <property type="molecule type" value="Genomic_DNA"/>
</dbReference>
<feature type="domain" description="PKD/Chitinase" evidence="1">
    <location>
        <begin position="198"/>
        <end position="281"/>
    </location>
</feature>
<dbReference type="Gene3D" id="2.60.40.10">
    <property type="entry name" value="Immunoglobulins"/>
    <property type="match status" value="3"/>
</dbReference>
<dbReference type="InterPro" id="IPR013783">
    <property type="entry name" value="Ig-like_fold"/>
</dbReference>
<feature type="domain" description="PKD/Chitinase" evidence="1">
    <location>
        <begin position="120"/>
        <end position="196"/>
    </location>
</feature>
<proteinExistence type="predicted"/>
<organism evidence="2">
    <name type="scientific">Siphoviridae sp. ct5tj9</name>
    <dbReference type="NCBI Taxonomy" id="2823564"/>
    <lineage>
        <taxon>Viruses</taxon>
        <taxon>Duplodnaviria</taxon>
        <taxon>Heunggongvirae</taxon>
        <taxon>Uroviricota</taxon>
        <taxon>Caudoviricetes</taxon>
    </lineage>
</organism>
<accession>A0A8S5LGH3</accession>
<sequence length="451" mass="49825">MNINTKQLPSLLLVVGLLFLSSCLKETAVPIASSFEVTIAEDKTSPVTVKLQNNSYGADEYEWTFEGGVPASSRDRAPESVTFTEAGEHKIRLRVWNAVDERISEQVIRVDSAMSIDFDYAIAINDIAPGVVSISNKSRGGSRYEWTFEGGNPSSSTEQYPSAVTFADGGIHRIHLKVFNGSRYEEQSKSFMLQPAMQADFDYEPIAVDQDWEAPLTLQTRNRTSGGLSYRWSCEGATIDNATAEHPSVRFERAGIYRLRLIASNGKEDKVVEKTLTIKPNSGLVFQQDLKFGINEAKNSIGCFYSSRLGGVLTSQRIAQENVGASIDFGFFALNSSFNYCYFFSPLEARANAFPAIPNAIASTFINSPSAMGILVSNDSFDALNNAQALSQFTQWAEPSRRHFTKAQNPHFVLFRTSDGRRGIIRVKGFVEAGAQSYILADVKIEKRLGE</sequence>
<dbReference type="PROSITE" id="PS51257">
    <property type="entry name" value="PROKAR_LIPOPROTEIN"/>
    <property type="match status" value="1"/>
</dbReference>
<dbReference type="InterPro" id="IPR022409">
    <property type="entry name" value="PKD/Chitinase_dom"/>
</dbReference>
<dbReference type="SMART" id="SM00089">
    <property type="entry name" value="PKD"/>
    <property type="match status" value="3"/>
</dbReference>
<evidence type="ECO:0000313" key="2">
    <source>
        <dbReference type="EMBL" id="DAD69140.1"/>
    </source>
</evidence>
<dbReference type="Pfam" id="PF00801">
    <property type="entry name" value="PKD"/>
    <property type="match status" value="1"/>
</dbReference>
<protein>
    <submittedName>
        <fullName evidence="2">PKD protein</fullName>
    </submittedName>
</protein>
<dbReference type="SUPFAM" id="SSF49299">
    <property type="entry name" value="PKD domain"/>
    <property type="match status" value="3"/>
</dbReference>
<dbReference type="CDD" id="cd00146">
    <property type="entry name" value="PKD"/>
    <property type="match status" value="1"/>
</dbReference>